<evidence type="ECO:0000313" key="14">
    <source>
        <dbReference type="Proteomes" id="UP000094793"/>
    </source>
</evidence>
<evidence type="ECO:0000313" key="16">
    <source>
        <dbReference type="Proteomes" id="UP000217720"/>
    </source>
</evidence>
<dbReference type="EMBL" id="RHFF01000002">
    <property type="protein sequence ID" value="TGD40294.1"/>
    <property type="molecule type" value="Genomic_DNA"/>
</dbReference>
<dbReference type="InterPro" id="IPR037108">
    <property type="entry name" value="TM1727-like_C_sf"/>
</dbReference>
<reference evidence="22 23" key="8">
    <citation type="submission" date="2019-01" db="EMBL/GenBank/DDBJ databases">
        <title>Comparative genomic analysis of Brevibacterium aurantiacum sheds light on its evolution and its adaptation to smear-ripened cheeses.</title>
        <authorList>
            <person name="Moineau S."/>
        </authorList>
    </citation>
    <scope>NUCLEOTIDE SEQUENCE [LARGE SCALE GENOMIC DNA]</scope>
    <source>
        <strain evidence="4 23">SMQ-1417</strain>
        <strain evidence="5 22">SMQ-1420</strain>
    </source>
</reference>
<reference evidence="13 24" key="7">
    <citation type="submission" date="2018-10" db="EMBL/GenBank/DDBJ databases">
        <title>Brevibacterium genomes from Austrain hard cheese rinds.</title>
        <authorList>
            <person name="Anast J.M."/>
            <person name="Dzieciol M."/>
            <person name="Schultz D.L."/>
            <person name="Mann E."/>
            <person name="Wagner M."/>
            <person name="Schmitz-Esser S."/>
        </authorList>
    </citation>
    <scope>NUCLEOTIDE SEQUENCE [LARGE SCALE GENOMIC DNA]</scope>
    <source>
        <strain evidence="13 24">L261</strain>
    </source>
</reference>
<dbReference type="Proteomes" id="UP000234289">
    <property type="component" value="Unassembled WGS sequence"/>
</dbReference>
<feature type="domain" description="Putative oxidoreductase/dehydrogenase Rossmann-like" evidence="1">
    <location>
        <begin position="10"/>
        <end position="130"/>
    </location>
</feature>
<proteinExistence type="predicted"/>
<organism evidence="3 14">
    <name type="scientific">Brevibacterium aurantiacum</name>
    <dbReference type="NCBI Taxonomy" id="273384"/>
    <lineage>
        <taxon>Bacteria</taxon>
        <taxon>Bacillati</taxon>
        <taxon>Actinomycetota</taxon>
        <taxon>Actinomycetes</taxon>
        <taxon>Micrococcales</taxon>
        <taxon>Brevibacteriaceae</taxon>
        <taxon>Brevibacterium</taxon>
    </lineage>
</organism>
<reference evidence="22 23" key="6">
    <citation type="submission" date="2017-12" db="EMBL/GenBank/DDBJ databases">
        <authorList>
            <person name="Levesque S."/>
        </authorList>
    </citation>
    <scope>NUCLEOTIDE SEQUENCE [LARGE SCALE GENOMIC DNA]</scope>
    <source>
        <strain evidence="4 23">SMQ-1417</strain>
        <strain evidence="5 22">SMQ-1420</strain>
    </source>
</reference>
<evidence type="ECO:0000313" key="13">
    <source>
        <dbReference type="EMBL" id="TGD40294.1"/>
    </source>
</evidence>
<accession>A0A2H1JL29</accession>
<dbReference type="EMBL" id="FXZG01000012">
    <property type="protein sequence ID" value="SMX87779.1"/>
    <property type="molecule type" value="Genomic_DNA"/>
</dbReference>
<dbReference type="Gene3D" id="1.10.1040.20">
    <property type="entry name" value="ProC-like, C-terminal domain"/>
    <property type="match status" value="1"/>
</dbReference>
<dbReference type="KEGG" id="blin:BLSMQ_1006"/>
<dbReference type="eggNOG" id="COG5495">
    <property type="taxonomic scope" value="Bacteria"/>
</dbReference>
<dbReference type="OrthoDB" id="8650434at2"/>
<dbReference type="EMBL" id="CP025330">
    <property type="protein sequence ID" value="AZT92604.1"/>
    <property type="molecule type" value="Genomic_DNA"/>
</dbReference>
<dbReference type="EMBL" id="CP017150">
    <property type="protein sequence ID" value="AOP52718.1"/>
    <property type="molecule type" value="Genomic_DNA"/>
</dbReference>
<dbReference type="Proteomes" id="UP000094793">
    <property type="component" value="Chromosome"/>
</dbReference>
<dbReference type="Proteomes" id="UP000283000">
    <property type="component" value="Chromosome"/>
</dbReference>
<dbReference type="EMBL" id="NRGO01000007">
    <property type="protein sequence ID" value="PCC50540.1"/>
    <property type="molecule type" value="Genomic_DNA"/>
</dbReference>
<dbReference type="EMBL" id="CP025334">
    <property type="protein sequence ID" value="AZT96456.1"/>
    <property type="molecule type" value="Genomic_DNA"/>
</dbReference>
<dbReference type="SUPFAM" id="SSF51735">
    <property type="entry name" value="NAD(P)-binding Rossmann-fold domains"/>
    <property type="match status" value="1"/>
</dbReference>
<keyword evidence="21" id="KW-1185">Reference proteome</keyword>
<evidence type="ECO:0000313" key="4">
    <source>
        <dbReference type="EMBL" id="AZT92604.1"/>
    </source>
</evidence>
<dbReference type="Proteomes" id="UP000234327">
    <property type="component" value="Unassembled WGS sequence"/>
</dbReference>
<evidence type="ECO:0000313" key="22">
    <source>
        <dbReference type="Proteomes" id="UP000282731"/>
    </source>
</evidence>
<evidence type="ECO:0000313" key="11">
    <source>
        <dbReference type="EMBL" id="SMX87779.1"/>
    </source>
</evidence>
<name>A0A1D7W214_BREAU</name>
<dbReference type="PANTHER" id="PTHR40459:SF1">
    <property type="entry name" value="CONSERVED HYPOTHETICAL ALANINE AND LEUCINE RICH PROTEIN"/>
    <property type="match status" value="1"/>
</dbReference>
<evidence type="ECO:0000313" key="18">
    <source>
        <dbReference type="Proteomes" id="UP000218377"/>
    </source>
</evidence>
<reference evidence="14" key="2">
    <citation type="submission" date="2016-09" db="EMBL/GenBank/DDBJ databases">
        <title>Complete Genome Sequence of Brevibacterium linens SMQ-1335.</title>
        <authorList>
            <person name="de Melo A.G."/>
            <person name="Labrie S.J."/>
            <person name="Dumaresq J."/>
            <person name="Roberts R.J."/>
            <person name="Tremblay D.M."/>
            <person name="Moineau S."/>
        </authorList>
    </citation>
    <scope>NUCLEOTIDE SEQUENCE [LARGE SCALE GENOMIC DNA]</scope>
    <source>
        <strain evidence="14">SMQ-1335</strain>
    </source>
</reference>
<evidence type="ECO:0000313" key="6">
    <source>
        <dbReference type="EMBL" id="PCC19101.1"/>
    </source>
</evidence>
<evidence type="ECO:0000313" key="15">
    <source>
        <dbReference type="Proteomes" id="UP000217564"/>
    </source>
</evidence>
<accession>A0A2A3ZPI3</accession>
<dbReference type="InterPro" id="IPR008927">
    <property type="entry name" value="6-PGluconate_DH-like_C_sf"/>
</dbReference>
<dbReference type="EC" id="1.1.1.169" evidence="3"/>
<evidence type="ECO:0000313" key="10">
    <source>
        <dbReference type="EMBL" id="SMX75882.1"/>
    </source>
</evidence>
<dbReference type="Proteomes" id="UP000217720">
    <property type="component" value="Unassembled WGS sequence"/>
</dbReference>
<dbReference type="EMBL" id="FXZB01000017">
    <property type="protein sequence ID" value="SMX88054.1"/>
    <property type="molecule type" value="Genomic_DNA"/>
</dbReference>
<dbReference type="RefSeq" id="WP_083248673.1">
    <property type="nucleotide sequence ID" value="NZ_BJME01000003.1"/>
</dbReference>
<dbReference type="EMBL" id="NRGX01000001">
    <property type="protein sequence ID" value="PCC19101.1"/>
    <property type="molecule type" value="Genomic_DNA"/>
</dbReference>
<evidence type="ECO:0000259" key="2">
    <source>
        <dbReference type="Pfam" id="PF10728"/>
    </source>
</evidence>
<evidence type="ECO:0000313" key="3">
    <source>
        <dbReference type="EMBL" id="AOP52718.1"/>
    </source>
</evidence>
<dbReference type="PANTHER" id="PTHR40459">
    <property type="entry name" value="CONSERVED HYPOTHETICAL ALANINE AND LEUCINE RICH PROTEIN"/>
    <property type="match status" value="1"/>
</dbReference>
<evidence type="ECO:0000313" key="8">
    <source>
        <dbReference type="EMBL" id="PCC50540.1"/>
    </source>
</evidence>
<dbReference type="Proteomes" id="UP000297736">
    <property type="component" value="Unassembled WGS sequence"/>
</dbReference>
<dbReference type="SUPFAM" id="SSF48179">
    <property type="entry name" value="6-phosphogluconate dehydrogenase C-terminal domain-like"/>
    <property type="match status" value="1"/>
</dbReference>
<dbReference type="Proteomes" id="UP000234525">
    <property type="component" value="Unassembled WGS sequence"/>
</dbReference>
<dbReference type="AlphaFoldDB" id="A0A1D7W214"/>
<evidence type="ECO:0000313" key="24">
    <source>
        <dbReference type="Proteomes" id="UP000297736"/>
    </source>
</evidence>
<reference evidence="10 20" key="4">
    <citation type="submission" date="2017-03" db="EMBL/GenBank/DDBJ databases">
        <authorList>
            <person name="Afonso C.L."/>
            <person name="Miller P.J."/>
            <person name="Scott M.A."/>
            <person name="Spackman E."/>
            <person name="Goraichik I."/>
            <person name="Dimitrov K.M."/>
            <person name="Suarez D.L."/>
            <person name="Swayne D.E."/>
        </authorList>
    </citation>
    <scope>NUCLEOTIDE SEQUENCE [LARGE SCALE GENOMIC DNA]</scope>
    <source>
        <strain evidence="10">6</strain>
        <strain evidence="20">6(3)</strain>
        <strain evidence="12">ATCC 9175</strain>
        <strain evidence="11">CNRZ 920</strain>
    </source>
</reference>
<dbReference type="Proteomes" id="UP000218377">
    <property type="component" value="Unassembled WGS sequence"/>
</dbReference>
<dbReference type="GO" id="GO:0008677">
    <property type="term" value="F:2-dehydropantoate 2-reductase activity"/>
    <property type="evidence" value="ECO:0007669"/>
    <property type="project" value="UniProtKB-EC"/>
</dbReference>
<dbReference type="InterPro" id="IPR018931">
    <property type="entry name" value="DUF2520"/>
</dbReference>
<reference evidence="3" key="1">
    <citation type="submission" date="2016-09" db="EMBL/GenBank/DDBJ databases">
        <title>Complete Genome Sequence of Brevibacterium aurantiacum SMQ-1335.</title>
        <authorList>
            <person name="de Melo A.G."/>
            <person name="Labrie S.J."/>
            <person name="Dumaresq J."/>
            <person name="Roberts R.J."/>
            <person name="Tremblay D.M."/>
            <person name="Moineau S."/>
        </authorList>
    </citation>
    <scope>NUCLEOTIDE SEQUENCE</scope>
    <source>
        <strain evidence="3">SMQ-1335</strain>
    </source>
</reference>
<evidence type="ECO:0000313" key="21">
    <source>
        <dbReference type="Proteomes" id="UP000234525"/>
    </source>
</evidence>
<evidence type="ECO:0000313" key="5">
    <source>
        <dbReference type="EMBL" id="AZT96456.1"/>
    </source>
</evidence>
<dbReference type="Proteomes" id="UP000217564">
    <property type="component" value="Unassembled WGS sequence"/>
</dbReference>
<evidence type="ECO:0000313" key="9">
    <source>
        <dbReference type="EMBL" id="PCC53489.1"/>
    </source>
</evidence>
<gene>
    <name evidence="12" type="ORF">BAUR9175_02545</name>
    <name evidence="11" type="ORF">BAUR920_02210</name>
    <name evidence="10" type="ORF">BAURA63_01341</name>
    <name evidence="3" type="ORF">BLSMQ_1006</name>
    <name evidence="9" type="ORF">CIK59_12345</name>
    <name evidence="8" type="ORF">CIK62_06385</name>
    <name evidence="7" type="ORF">CIK64_09745</name>
    <name evidence="6" type="ORF">CIK79_12845</name>
    <name evidence="4" type="ORF">CXR23_05145</name>
    <name evidence="5" type="ORF">CXR27_05095</name>
    <name evidence="13" type="ORF">EB834_03635</name>
</gene>
<evidence type="ECO:0000313" key="23">
    <source>
        <dbReference type="Proteomes" id="UP000283000"/>
    </source>
</evidence>
<dbReference type="EMBL" id="NRHA01000013">
    <property type="protein sequence ID" value="PCC53489.1"/>
    <property type="molecule type" value="Genomic_DNA"/>
</dbReference>
<accession>A0A1D7W214</accession>
<dbReference type="Proteomes" id="UP000217881">
    <property type="component" value="Unassembled WGS sequence"/>
</dbReference>
<evidence type="ECO:0000313" key="12">
    <source>
        <dbReference type="EMBL" id="SMX88054.1"/>
    </source>
</evidence>
<feature type="domain" description="DUF2520" evidence="2">
    <location>
        <begin position="148"/>
        <end position="278"/>
    </location>
</feature>
<dbReference type="Pfam" id="PF10728">
    <property type="entry name" value="DUF2520"/>
    <property type="match status" value="1"/>
</dbReference>
<dbReference type="Gene3D" id="3.40.50.720">
    <property type="entry name" value="NAD(P)-binding Rossmann-like Domain"/>
    <property type="match status" value="1"/>
</dbReference>
<dbReference type="EMBL" id="FXYZ01000004">
    <property type="protein sequence ID" value="SMX75882.1"/>
    <property type="molecule type" value="Genomic_DNA"/>
</dbReference>
<dbReference type="InterPro" id="IPR036291">
    <property type="entry name" value="NAD(P)-bd_dom_sf"/>
</dbReference>
<dbReference type="EMBL" id="NRGP01000014">
    <property type="protein sequence ID" value="PCC46356.1"/>
    <property type="molecule type" value="Genomic_DNA"/>
</dbReference>
<dbReference type="InterPro" id="IPR019665">
    <property type="entry name" value="OxRdtase/DH_put_Rossmann_dom"/>
</dbReference>
<dbReference type="Proteomes" id="UP000282731">
    <property type="component" value="Chromosome"/>
</dbReference>
<reference evidence="15 16" key="3">
    <citation type="journal article" date="2017" name="Elife">
        <title>Extensive horizontal gene transfer in cheese-associated bacteria.</title>
        <authorList>
            <person name="Bonham K.S."/>
            <person name="Wolfe B.E."/>
            <person name="Dutton R.J."/>
        </authorList>
    </citation>
    <scope>NUCLEOTIDE SEQUENCE [LARGE SCALE GENOMIC DNA]</scope>
    <source>
        <strain evidence="9 17">738_8</strain>
        <strain evidence="8 16">900_6</strain>
        <strain evidence="7 15">947_7</strain>
        <strain evidence="6 18">JB5</strain>
    </source>
</reference>
<keyword evidence="3" id="KW-0560">Oxidoreductase</keyword>
<dbReference type="Pfam" id="PF10727">
    <property type="entry name" value="Rossmann-like"/>
    <property type="match status" value="1"/>
</dbReference>
<evidence type="ECO:0000313" key="17">
    <source>
        <dbReference type="Proteomes" id="UP000217881"/>
    </source>
</evidence>
<evidence type="ECO:0000259" key="1">
    <source>
        <dbReference type="Pfam" id="PF10727"/>
    </source>
</evidence>
<sequence>MSHPGMNQDDAPRLGIGIIGCGKVGATIGAAWRDAGHAIIGVSATSAASLQRAEEMLPGVPVLPPDDIADRAELLLFAVPDDEIESLVSGLVKVSKIHSGQILVHCSGRYGTDVLEAGTSLGALPIALHPSLSFTGTAVDLARLRQSTIAVTAPAPIRPVGQALVVEMGAEPIDVAEADRPLYHAAITHASNHTITIISEAMEMLAEAGVSDPSRVLTALVDASVTNTLQNGSKALTGPVSRGDVGTVSAHLAALSEFSLNVSNPSARNSYIALARSTTAKALGLGRITDSQAQEILSRLD</sequence>
<evidence type="ECO:0000313" key="20">
    <source>
        <dbReference type="Proteomes" id="UP000234327"/>
    </source>
</evidence>
<evidence type="ECO:0000313" key="19">
    <source>
        <dbReference type="Proteomes" id="UP000234289"/>
    </source>
</evidence>
<dbReference type="PATRIC" id="fig|1703.10.peg.1033"/>
<protein>
    <submittedName>
        <fullName evidence="4">DUF2520 domain-containing protein</fullName>
    </submittedName>
    <submittedName>
        <fullName evidence="3">Ketopantoate reductase PanG</fullName>
        <ecNumber evidence="3">1.1.1.169</ecNumber>
    </submittedName>
    <submittedName>
        <fullName evidence="10">Predicted oxidoreductase, contains short-chain dehydrogenase (SDR) and DUF2520 domains</fullName>
    </submittedName>
</protein>
<dbReference type="GeneID" id="60905382"/>
<reference evidence="19 21" key="5">
    <citation type="submission" date="2017-03" db="EMBL/GenBank/DDBJ databases">
        <authorList>
            <person name="Monnet C."/>
        </authorList>
    </citation>
    <scope>NUCLEOTIDE SEQUENCE [LARGE SCALE GENOMIC DNA]</scope>
    <source>
        <strain evidence="21">ATCC 9175</strain>
        <strain evidence="19">CNRZ 920</strain>
    </source>
</reference>
<evidence type="ECO:0000313" key="7">
    <source>
        <dbReference type="EMBL" id="PCC46356.1"/>
    </source>
</evidence>